<keyword evidence="7" id="KW-0735">Signal-anchor</keyword>
<sequence length="810" mass="92904">MSATVAIKSGIDADNIDTELVGTTPTQRNWRGILIALLVILIVLSLIIVAVILVTPKQEDVFIGEPFTIDDMFNDKYKPRTFKVKWSAHCWYYLSCYVVNCVKIVITDAVPDKDIYVYRSKEGEVMEYNVEQNESTIIMDNSTFRELNTDVYFVSEDLQYILIAYQIESIYRHSFIAKYKIYNRNAQNKKQKLMSFPQSLSNEWRNKKLQYAEEILHTHIAHWWSPQGSYIAYLQFNDTLVPKYRFPYYGDGKNIYGDIEELSYPKAGDKGSNVGCLFQAGDKGSNINPKVNVYLVETGNLRVGHRKLPPPEEFRNKEVYVTSVVWQDDSNILVVWLNRAQNITIVSLCEAFSADCHTPTPKFIEGGQTYLTRLPGRDGHHGYWKHIAMVTAPLGLEMGHKIFVTQGPFDVLEIVGFDEEQKIVYFITNYISDLNAIDPRKRHLYAVVISDRDLSLQEPQCITCNESPDCQYVSASFSYSGQYYILECLGPGIPFYKLRSTIDDRDIVVEDNADIKTRLAKKALPFNEYFEIEHPTQGHIVWAKVLLPRTLVRDHIIKYPLLVQTYAAPETQKVTEEFHTGWETVLVSSQNVIYAFIDGRGSLGRGDQWLHQLYRQLGTKEVDDQALATEFLRNKFHYIDDTRIAVWGWSYGGFVSSHLIGRKGSLFTCGIAVAPVTDWRYYDTAYTERYMGLSSLEENFRGYDNANVSRKAGNFRGKKFLIVHGTADDNVHYQHTAQFTKALTAADVDFSMQIYSDKKHTLKGFRTTRHLYHMMTSFLQDTCWNGGAPFDPNAKKGDKKEDEKEGCPKS</sequence>
<evidence type="ECO:0000256" key="10">
    <source>
        <dbReference type="ARBA" id="ARBA00023180"/>
    </source>
</evidence>
<dbReference type="GO" id="GO:0006508">
    <property type="term" value="P:proteolysis"/>
    <property type="evidence" value="ECO:0007669"/>
    <property type="project" value="UniProtKB-KW"/>
</dbReference>
<feature type="transmembrane region" description="Helical" evidence="13">
    <location>
        <begin position="33"/>
        <end position="54"/>
    </location>
</feature>
<evidence type="ECO:0000256" key="13">
    <source>
        <dbReference type="SAM" id="Phobius"/>
    </source>
</evidence>
<dbReference type="InterPro" id="IPR001375">
    <property type="entry name" value="Peptidase_S9_cat"/>
</dbReference>
<comment type="caution">
    <text evidence="16">The sequence shown here is derived from an EMBL/GenBank/DDBJ whole genome shotgun (WGS) entry which is preliminary data.</text>
</comment>
<keyword evidence="10" id="KW-0325">Glycoprotein</keyword>
<dbReference type="AlphaFoldDB" id="A0AAD9N548"/>
<name>A0AAD9N548_9ANNE</name>
<dbReference type="InterPro" id="IPR002469">
    <property type="entry name" value="Peptidase_S9B_N"/>
</dbReference>
<feature type="domain" description="Peptidase S9 prolyl oligopeptidase catalytic" evidence="14">
    <location>
        <begin position="579"/>
        <end position="781"/>
    </location>
</feature>
<evidence type="ECO:0000256" key="1">
    <source>
        <dbReference type="ARBA" id="ARBA00004606"/>
    </source>
</evidence>
<reference evidence="16" key="1">
    <citation type="journal article" date="2023" name="Mol. Biol. Evol.">
        <title>Third-Generation Sequencing Reveals the Adaptive Role of the Epigenome in Three Deep-Sea Polychaetes.</title>
        <authorList>
            <person name="Perez M."/>
            <person name="Aroh O."/>
            <person name="Sun Y."/>
            <person name="Lan Y."/>
            <person name="Juniper S.K."/>
            <person name="Young C.R."/>
            <person name="Angers B."/>
            <person name="Qian P.Y."/>
        </authorList>
    </citation>
    <scope>NUCLEOTIDE SEQUENCE</scope>
    <source>
        <strain evidence="16">P08H-3</strain>
    </source>
</reference>
<keyword evidence="17" id="KW-1185">Reference proteome</keyword>
<evidence type="ECO:0000256" key="3">
    <source>
        <dbReference type="ARBA" id="ARBA00022670"/>
    </source>
</evidence>
<feature type="compositionally biased region" description="Basic and acidic residues" evidence="12">
    <location>
        <begin position="793"/>
        <end position="810"/>
    </location>
</feature>
<dbReference type="Gene3D" id="3.40.50.1820">
    <property type="entry name" value="alpha/beta hydrolase"/>
    <property type="match status" value="1"/>
</dbReference>
<keyword evidence="8 13" id="KW-1133">Transmembrane helix</keyword>
<dbReference type="GO" id="GO:0012505">
    <property type="term" value="C:endomembrane system"/>
    <property type="evidence" value="ECO:0007669"/>
    <property type="project" value="UniProtKB-SubCell"/>
</dbReference>
<dbReference type="PANTHER" id="PTHR11731:SF200">
    <property type="entry name" value="DIPEPTIDYL PEPTIDASE 10, ISOFORM B"/>
    <property type="match status" value="1"/>
</dbReference>
<evidence type="ECO:0000259" key="15">
    <source>
        <dbReference type="Pfam" id="PF00930"/>
    </source>
</evidence>
<dbReference type="GO" id="GO:0004177">
    <property type="term" value="F:aminopeptidase activity"/>
    <property type="evidence" value="ECO:0007669"/>
    <property type="project" value="UniProtKB-KW"/>
</dbReference>
<keyword evidence="2" id="KW-0031">Aminopeptidase</keyword>
<feature type="domain" description="Dipeptidylpeptidase IV N-terminal" evidence="15">
    <location>
        <begin position="210"/>
        <end position="494"/>
    </location>
</feature>
<dbReference type="InterPro" id="IPR050278">
    <property type="entry name" value="Serine_Prot_S9B/DPPIV"/>
</dbReference>
<dbReference type="Gene3D" id="2.140.10.30">
    <property type="entry name" value="Dipeptidylpeptidase IV, N-terminal domain"/>
    <property type="match status" value="2"/>
</dbReference>
<evidence type="ECO:0000256" key="6">
    <source>
        <dbReference type="ARBA" id="ARBA00022825"/>
    </source>
</evidence>
<keyword evidence="3" id="KW-0645">Protease</keyword>
<evidence type="ECO:0000256" key="5">
    <source>
        <dbReference type="ARBA" id="ARBA00022801"/>
    </source>
</evidence>
<protein>
    <submittedName>
        <fullName evidence="16">Uncharacterized protein</fullName>
    </submittedName>
</protein>
<dbReference type="InterPro" id="IPR029058">
    <property type="entry name" value="AB_hydrolase_fold"/>
</dbReference>
<comment type="subcellular location">
    <subcellularLocation>
        <location evidence="11">Endomembrane system</location>
        <topology evidence="11">Single-pass membrane protein</topology>
    </subcellularLocation>
    <subcellularLocation>
        <location evidence="1">Membrane</location>
        <topology evidence="1">Single-pass type II membrane protein</topology>
    </subcellularLocation>
</comment>
<keyword evidence="4 13" id="KW-0812">Transmembrane</keyword>
<evidence type="ECO:0000259" key="14">
    <source>
        <dbReference type="Pfam" id="PF00326"/>
    </source>
</evidence>
<dbReference type="PANTHER" id="PTHR11731">
    <property type="entry name" value="PROTEASE FAMILY S9B,C DIPEPTIDYL-PEPTIDASE IV-RELATED"/>
    <property type="match status" value="1"/>
</dbReference>
<dbReference type="Pfam" id="PF00326">
    <property type="entry name" value="Peptidase_S9"/>
    <property type="match status" value="1"/>
</dbReference>
<evidence type="ECO:0000313" key="16">
    <source>
        <dbReference type="EMBL" id="KAK2157135.1"/>
    </source>
</evidence>
<dbReference type="GO" id="GO:0008236">
    <property type="term" value="F:serine-type peptidase activity"/>
    <property type="evidence" value="ECO:0007669"/>
    <property type="project" value="UniProtKB-KW"/>
</dbReference>
<keyword evidence="5" id="KW-0378">Hydrolase</keyword>
<keyword evidence="9 13" id="KW-0472">Membrane</keyword>
<gene>
    <name evidence="16" type="ORF">LSH36_197g03008</name>
</gene>
<dbReference type="EMBL" id="JAODUP010000197">
    <property type="protein sequence ID" value="KAK2157135.1"/>
    <property type="molecule type" value="Genomic_DNA"/>
</dbReference>
<evidence type="ECO:0000256" key="11">
    <source>
        <dbReference type="ARBA" id="ARBA00037847"/>
    </source>
</evidence>
<keyword evidence="6" id="KW-0720">Serine protease</keyword>
<evidence type="ECO:0000256" key="9">
    <source>
        <dbReference type="ARBA" id="ARBA00023136"/>
    </source>
</evidence>
<feature type="region of interest" description="Disordered" evidence="12">
    <location>
        <begin position="791"/>
        <end position="810"/>
    </location>
</feature>
<dbReference type="SUPFAM" id="SSF82171">
    <property type="entry name" value="DPP6 N-terminal domain-like"/>
    <property type="match status" value="1"/>
</dbReference>
<dbReference type="SUPFAM" id="SSF53474">
    <property type="entry name" value="alpha/beta-Hydrolases"/>
    <property type="match status" value="1"/>
</dbReference>
<evidence type="ECO:0000256" key="12">
    <source>
        <dbReference type="SAM" id="MobiDB-lite"/>
    </source>
</evidence>
<dbReference type="Pfam" id="PF00930">
    <property type="entry name" value="DPPIV_N"/>
    <property type="match status" value="1"/>
</dbReference>
<dbReference type="GO" id="GO:0008239">
    <property type="term" value="F:dipeptidyl-peptidase activity"/>
    <property type="evidence" value="ECO:0007669"/>
    <property type="project" value="TreeGrafter"/>
</dbReference>
<proteinExistence type="predicted"/>
<evidence type="ECO:0000256" key="7">
    <source>
        <dbReference type="ARBA" id="ARBA00022968"/>
    </source>
</evidence>
<evidence type="ECO:0000256" key="8">
    <source>
        <dbReference type="ARBA" id="ARBA00022989"/>
    </source>
</evidence>
<evidence type="ECO:0000256" key="2">
    <source>
        <dbReference type="ARBA" id="ARBA00022438"/>
    </source>
</evidence>
<evidence type="ECO:0000256" key="4">
    <source>
        <dbReference type="ARBA" id="ARBA00022692"/>
    </source>
</evidence>
<organism evidence="16 17">
    <name type="scientific">Paralvinella palmiformis</name>
    <dbReference type="NCBI Taxonomy" id="53620"/>
    <lineage>
        <taxon>Eukaryota</taxon>
        <taxon>Metazoa</taxon>
        <taxon>Spiralia</taxon>
        <taxon>Lophotrochozoa</taxon>
        <taxon>Annelida</taxon>
        <taxon>Polychaeta</taxon>
        <taxon>Sedentaria</taxon>
        <taxon>Canalipalpata</taxon>
        <taxon>Terebellida</taxon>
        <taxon>Terebelliformia</taxon>
        <taxon>Alvinellidae</taxon>
        <taxon>Paralvinella</taxon>
    </lineage>
</organism>
<dbReference type="FunFam" id="3.40.50.1820:FF:000003">
    <property type="entry name" value="Dipeptidyl peptidase 4"/>
    <property type="match status" value="1"/>
</dbReference>
<evidence type="ECO:0000313" key="17">
    <source>
        <dbReference type="Proteomes" id="UP001208570"/>
    </source>
</evidence>
<dbReference type="Proteomes" id="UP001208570">
    <property type="component" value="Unassembled WGS sequence"/>
</dbReference>
<dbReference type="GO" id="GO:0005886">
    <property type="term" value="C:plasma membrane"/>
    <property type="evidence" value="ECO:0007669"/>
    <property type="project" value="TreeGrafter"/>
</dbReference>
<accession>A0AAD9N548</accession>